<keyword evidence="4" id="KW-1185">Reference proteome</keyword>
<feature type="region of interest" description="Disordered" evidence="1">
    <location>
        <begin position="96"/>
        <end position="129"/>
    </location>
</feature>
<feature type="chain" id="PRO_5042931167" description="Cytochrome c" evidence="2">
    <location>
        <begin position="20"/>
        <end position="129"/>
    </location>
</feature>
<keyword evidence="2" id="KW-0732">Signal</keyword>
<comment type="caution">
    <text evidence="3">The sequence shown here is derived from an EMBL/GenBank/DDBJ whole genome shotgun (WGS) entry which is preliminary data.</text>
</comment>
<sequence length="129" mass="14252">MRKWMMLAMVLAPLSVAMAQEDEFGPSWPEGPGREEIGYFCGACHSLDIVKQQGLSRGHWDELLTWMSEYQNMPPLEGEERDLYLDYLAANFGEERSGGSAAMPAETRPAGPGGQQGISLAPLPIRPRN</sequence>
<proteinExistence type="predicted"/>
<gene>
    <name evidence="3" type="ORF">PZ740_02670</name>
</gene>
<evidence type="ECO:0008006" key="5">
    <source>
        <dbReference type="Google" id="ProtNLM"/>
    </source>
</evidence>
<dbReference type="GO" id="GO:0009055">
    <property type="term" value="F:electron transfer activity"/>
    <property type="evidence" value="ECO:0007669"/>
    <property type="project" value="InterPro"/>
</dbReference>
<evidence type="ECO:0000256" key="2">
    <source>
        <dbReference type="SAM" id="SignalP"/>
    </source>
</evidence>
<dbReference type="GO" id="GO:0020037">
    <property type="term" value="F:heme binding"/>
    <property type="evidence" value="ECO:0007669"/>
    <property type="project" value="InterPro"/>
</dbReference>
<dbReference type="Proteomes" id="UP001301140">
    <property type="component" value="Unassembled WGS sequence"/>
</dbReference>
<dbReference type="SUPFAM" id="SSF46626">
    <property type="entry name" value="Cytochrome c"/>
    <property type="match status" value="1"/>
</dbReference>
<dbReference type="Gene3D" id="1.10.760.10">
    <property type="entry name" value="Cytochrome c-like domain"/>
    <property type="match status" value="1"/>
</dbReference>
<dbReference type="RefSeq" id="WP_327787699.1">
    <property type="nucleotide sequence ID" value="NZ_JARGEQ010000016.1"/>
</dbReference>
<accession>A0AAP3XPJ1</accession>
<organism evidence="3 4">
    <name type="scientific">Marinimicrococcus flavescens</name>
    <dbReference type="NCBI Taxonomy" id="3031815"/>
    <lineage>
        <taxon>Bacteria</taxon>
        <taxon>Pseudomonadati</taxon>
        <taxon>Pseudomonadota</taxon>
        <taxon>Alphaproteobacteria</taxon>
        <taxon>Geminicoccales</taxon>
        <taxon>Geminicoccaceae</taxon>
        <taxon>Marinimicrococcus</taxon>
    </lineage>
</organism>
<dbReference type="InterPro" id="IPR036909">
    <property type="entry name" value="Cyt_c-like_dom_sf"/>
</dbReference>
<dbReference type="EMBL" id="JARGEQ010000016">
    <property type="protein sequence ID" value="MDF1585284.1"/>
    <property type="molecule type" value="Genomic_DNA"/>
</dbReference>
<evidence type="ECO:0000313" key="4">
    <source>
        <dbReference type="Proteomes" id="UP001301140"/>
    </source>
</evidence>
<dbReference type="AlphaFoldDB" id="A0AAP3XPJ1"/>
<name>A0AAP3XPJ1_9PROT</name>
<evidence type="ECO:0000313" key="3">
    <source>
        <dbReference type="EMBL" id="MDF1585284.1"/>
    </source>
</evidence>
<protein>
    <recommendedName>
        <fullName evidence="5">Cytochrome c</fullName>
    </recommendedName>
</protein>
<feature type="signal peptide" evidence="2">
    <location>
        <begin position="1"/>
        <end position="19"/>
    </location>
</feature>
<evidence type="ECO:0000256" key="1">
    <source>
        <dbReference type="SAM" id="MobiDB-lite"/>
    </source>
</evidence>
<reference evidence="3 4" key="1">
    <citation type="submission" date="2023-03" db="EMBL/GenBank/DDBJ databases">
        <title>YIM 152171 draft genome.</title>
        <authorList>
            <person name="Yang Z."/>
        </authorList>
    </citation>
    <scope>NUCLEOTIDE SEQUENCE [LARGE SCALE GENOMIC DNA]</scope>
    <source>
        <strain evidence="3 4">YIM 152171</strain>
    </source>
</reference>